<protein>
    <submittedName>
        <fullName evidence="1">Uncharacterized protein</fullName>
    </submittedName>
</protein>
<evidence type="ECO:0000313" key="2">
    <source>
        <dbReference type="Proteomes" id="UP001497535"/>
    </source>
</evidence>
<evidence type="ECO:0000313" key="1">
    <source>
        <dbReference type="EMBL" id="CAK5048184.1"/>
    </source>
</evidence>
<gene>
    <name evidence="1" type="ORF">MENTE1834_LOCUS12630</name>
</gene>
<dbReference type="EMBL" id="CAVMJV010000013">
    <property type="protein sequence ID" value="CAK5048184.1"/>
    <property type="molecule type" value="Genomic_DNA"/>
</dbReference>
<comment type="caution">
    <text evidence="1">The sequence shown here is derived from an EMBL/GenBank/DDBJ whole genome shotgun (WGS) entry which is preliminary data.</text>
</comment>
<name>A0ACB0YIH3_MELEN</name>
<keyword evidence="2" id="KW-1185">Reference proteome</keyword>
<sequence>MKLLNYFISRFLISAHASRMSFIHIPLSFLHAFPFLPFTQTIYIQGKNSRAASR</sequence>
<reference evidence="1" key="1">
    <citation type="submission" date="2023-11" db="EMBL/GenBank/DDBJ databases">
        <authorList>
            <person name="Poullet M."/>
        </authorList>
    </citation>
    <scope>NUCLEOTIDE SEQUENCE</scope>
    <source>
        <strain evidence="1">E1834</strain>
    </source>
</reference>
<organism evidence="1 2">
    <name type="scientific">Meloidogyne enterolobii</name>
    <name type="common">Root-knot nematode worm</name>
    <name type="synonym">Meloidogyne mayaguensis</name>
    <dbReference type="NCBI Taxonomy" id="390850"/>
    <lineage>
        <taxon>Eukaryota</taxon>
        <taxon>Metazoa</taxon>
        <taxon>Ecdysozoa</taxon>
        <taxon>Nematoda</taxon>
        <taxon>Chromadorea</taxon>
        <taxon>Rhabditida</taxon>
        <taxon>Tylenchina</taxon>
        <taxon>Tylenchomorpha</taxon>
        <taxon>Tylenchoidea</taxon>
        <taxon>Meloidogynidae</taxon>
        <taxon>Meloidogyninae</taxon>
        <taxon>Meloidogyne</taxon>
    </lineage>
</organism>
<proteinExistence type="predicted"/>
<dbReference type="Proteomes" id="UP001497535">
    <property type="component" value="Unassembled WGS sequence"/>
</dbReference>
<accession>A0ACB0YIH3</accession>